<evidence type="ECO:0000313" key="3">
    <source>
        <dbReference type="Proteomes" id="UP000187609"/>
    </source>
</evidence>
<keyword evidence="3" id="KW-1185">Reference proteome</keyword>
<dbReference type="Gramene" id="OIT29521">
    <property type="protein sequence ID" value="OIT29521"/>
    <property type="gene ID" value="A4A49_24634"/>
</dbReference>
<dbReference type="Proteomes" id="UP000187609">
    <property type="component" value="Unassembled WGS sequence"/>
</dbReference>
<dbReference type="AlphaFoldDB" id="A0A314KJD2"/>
<evidence type="ECO:0000256" key="1">
    <source>
        <dbReference type="SAM" id="MobiDB-lite"/>
    </source>
</evidence>
<evidence type="ECO:0000313" key="2">
    <source>
        <dbReference type="EMBL" id="OIT29521.1"/>
    </source>
</evidence>
<comment type="caution">
    <text evidence="2">The sequence shown here is derived from an EMBL/GenBank/DDBJ whole genome shotgun (WGS) entry which is preliminary data.</text>
</comment>
<dbReference type="SMR" id="A0A314KJD2"/>
<dbReference type="EMBL" id="MJEQ01001763">
    <property type="protein sequence ID" value="OIT29521.1"/>
    <property type="molecule type" value="Genomic_DNA"/>
</dbReference>
<name>A0A314KJD2_NICAT</name>
<gene>
    <name evidence="2" type="ORF">A4A49_24634</name>
</gene>
<sequence>MKLNLRILCRMKDHHMQYTITCTTFSHAYLNGKSEITGVKRVPGLKKINTAKKKTLNEQTNEHNQTSSSKAATKQQDNL</sequence>
<protein>
    <submittedName>
        <fullName evidence="2">Uncharacterized protein</fullName>
    </submittedName>
</protein>
<organism evidence="2 3">
    <name type="scientific">Nicotiana attenuata</name>
    <name type="common">Coyote tobacco</name>
    <dbReference type="NCBI Taxonomy" id="49451"/>
    <lineage>
        <taxon>Eukaryota</taxon>
        <taxon>Viridiplantae</taxon>
        <taxon>Streptophyta</taxon>
        <taxon>Embryophyta</taxon>
        <taxon>Tracheophyta</taxon>
        <taxon>Spermatophyta</taxon>
        <taxon>Magnoliopsida</taxon>
        <taxon>eudicotyledons</taxon>
        <taxon>Gunneridae</taxon>
        <taxon>Pentapetalae</taxon>
        <taxon>asterids</taxon>
        <taxon>lamiids</taxon>
        <taxon>Solanales</taxon>
        <taxon>Solanaceae</taxon>
        <taxon>Nicotianoideae</taxon>
        <taxon>Nicotianeae</taxon>
        <taxon>Nicotiana</taxon>
    </lineage>
</organism>
<feature type="region of interest" description="Disordered" evidence="1">
    <location>
        <begin position="51"/>
        <end position="79"/>
    </location>
</feature>
<feature type="compositionally biased region" description="Polar residues" evidence="1">
    <location>
        <begin position="57"/>
        <end position="79"/>
    </location>
</feature>
<proteinExistence type="predicted"/>
<accession>A0A314KJD2</accession>
<reference evidence="2" key="1">
    <citation type="submission" date="2016-11" db="EMBL/GenBank/DDBJ databases">
        <title>The genome of Nicotiana attenuata.</title>
        <authorList>
            <person name="Xu S."/>
            <person name="Brockmoeller T."/>
            <person name="Gaquerel E."/>
            <person name="Navarro A."/>
            <person name="Kuhl H."/>
            <person name="Gase K."/>
            <person name="Ling Z."/>
            <person name="Zhou W."/>
            <person name="Kreitzer C."/>
            <person name="Stanke M."/>
            <person name="Tang H."/>
            <person name="Lyons E."/>
            <person name="Pandey P."/>
            <person name="Pandey S.P."/>
            <person name="Timmermann B."/>
            <person name="Baldwin I.T."/>
        </authorList>
    </citation>
    <scope>NUCLEOTIDE SEQUENCE [LARGE SCALE GENOMIC DNA]</scope>
    <source>
        <strain evidence="2">UT</strain>
    </source>
</reference>